<keyword evidence="3" id="KW-0695">RNA-directed DNA polymerase</keyword>
<dbReference type="InterPro" id="IPR025558">
    <property type="entry name" value="DUF4283"/>
</dbReference>
<reference evidence="3 4" key="1">
    <citation type="submission" date="2020-12" db="EMBL/GenBank/DDBJ databases">
        <title>Concerted genomic and epigenomic changes stabilize Arabidopsis allopolyploids.</title>
        <authorList>
            <person name="Chen Z."/>
        </authorList>
    </citation>
    <scope>NUCLEOTIDE SEQUENCE [LARGE SCALE GENOMIC DNA]</scope>
    <source>
        <strain evidence="3">Allo738</strain>
        <tissue evidence="3">Leaf</tissue>
    </source>
</reference>
<evidence type="ECO:0000259" key="2">
    <source>
        <dbReference type="PROSITE" id="PS50878"/>
    </source>
</evidence>
<comment type="caution">
    <text evidence="3">The sequence shown here is derived from an EMBL/GenBank/DDBJ whole genome shotgun (WGS) entry which is preliminary data.</text>
</comment>
<keyword evidence="4" id="KW-1185">Reference proteome</keyword>
<dbReference type="CDD" id="cd01650">
    <property type="entry name" value="RT_nLTR_like"/>
    <property type="match status" value="1"/>
</dbReference>
<evidence type="ECO:0000313" key="3">
    <source>
        <dbReference type="EMBL" id="KAG7578003.1"/>
    </source>
</evidence>
<feature type="domain" description="Reverse transcriptase" evidence="2">
    <location>
        <begin position="924"/>
        <end position="1202"/>
    </location>
</feature>
<keyword evidence="3" id="KW-0808">Transferase</keyword>
<gene>
    <name evidence="3" type="ORF">ISN45_Aa03g022280</name>
</gene>
<dbReference type="Pfam" id="PF14111">
    <property type="entry name" value="DUF4283"/>
    <property type="match status" value="1"/>
</dbReference>
<dbReference type="InterPro" id="IPR000477">
    <property type="entry name" value="RT_dom"/>
</dbReference>
<sequence length="1514" mass="172134">MPPAALPPQVDGDLGKETPVDTVRVEGEEEKALMLQEKVLSDTEVVTVEQSSRDTGNTEETGVSSVVVSKTGTEEGQSSESECVGDEKKEQNVTTKGVISSQENTHASWVAAVQNTVETKKVELEVEEIDGMPTARIPDSVFEDAQPLWEDFLIGKFLAKAPFVGGIHALVNKIWTLGDKTVRIDVFVVDQTTVRFRIKDDRIRNRVLRRGMWNLCGVPVVLSKWSPIVDTEQAEIKTIPLWVIVKNVPPKYFSWKVLSAITSPLGTPKKLHPDTEACKSFEEAKVFIEVDLTKKLPKFFAFKSEKGGDTIVEFVYPWLPPRCTECKKWGHSISDCLKRKIPKEVQPAELKISETVETEHPIVTSGGKHESLDAKEATPIVEANSKETENSGGLAVEIEEGELQWQTPTKIGRSPTKATDLRYGEVSIMTNSFSCLSDKGEQGEHINLREEDSIVVEKVDGIEGKDNGGEMIKDKETVIKKSGLNEGTEVKLRESLPRASKEGHKFLSTNGMQSSRTSNPNALKPRRQEEFFVSFIYASNFMMERKTMWNDLRNHHDSPLFQGKPWLICGDFNEILEGEEHSHYEVSPSIPQGMRDFQNLVSHCELTDLSYHGPRLTWCNKRHEGVICKKLDRVLVNKEWLQLYDQSYSVFEPGGCSDHLRCRFYIKEEEKRIKKPFKFTNTLTTCSGYQAEIEDFWTKSPPLYHSTLAMHMLTKKLKDLKPRLRKMGKRVYGDISIKTKAAFKALCDYQAATMINPTSQAVKAEAEAYEKWQRLSNIEEGFLHQRAKLHWMKIGDQNNKAYYNAVKIRENRNNIKEIQCEDGTIVSGQDQIKAEAERHFKDFLTIKPADYEEWSPEELEGLLKFQCDEADKLMLTKEVTEEEVRKTLFSMPVNKSPGPDGFTCEFFKETWSVVGSDFVVAIQSFFKTGFLPKGVNSTILALIPKKKEAKVMKDYRPISCCNVLYKVISKILANRLKTLLPRFISANQSAFIKDRLLMENLLLATEIIKDYHKDSVSPRCAMKIDISKAFDSVQWSFLLNTLRALHFPETFIHWIKICITTASFSVQVNGELAGYFGSERGLRQGCSLSPYLFVICMNVLSKKIDKAASDKKISLHPNCKQLSLTHLCFADDLMVFVKGDKKSIQGTMAVFDDFATHSGLKISLEKSTIYMAGISETDREVILQQFPFEYGSLPVRYLGLPLLTRRMTASDYLPLVEKIRSQISTWTARALSFAGRLQLLSSVVFSLINFWIAAFRLPKACIREIDKLCSAFLWSGPSLNPRKAKVAWEEVCTPKSEGGLGLRSIAEANKVSMLKLIWRLLSAKGSLWVDWVQTNLIRRGSFWAVKNNTSSGSWIWRKLLKYRDKAKEFHRVEVKNGVTTSFWFDSWSSLGCINEKLGDRGYIDLGIPKSATVGEVMAMQRRRKHRSTLLNQVEEEIKKQRLVSRVGEEDIALWRGTKDNYRKKFITRETWMQTRNARPTMEGYQGIWFSHSTPRRNTQEPVLNGLARDTQTYL</sequence>
<dbReference type="Proteomes" id="UP000694240">
    <property type="component" value="Chromosome 8"/>
</dbReference>
<dbReference type="PANTHER" id="PTHR33116">
    <property type="entry name" value="REVERSE TRANSCRIPTASE ZINC-BINDING DOMAIN-CONTAINING PROTEIN-RELATED-RELATED"/>
    <property type="match status" value="1"/>
</dbReference>
<dbReference type="GO" id="GO:0003964">
    <property type="term" value="F:RNA-directed DNA polymerase activity"/>
    <property type="evidence" value="ECO:0007669"/>
    <property type="project" value="UniProtKB-KW"/>
</dbReference>
<dbReference type="Pfam" id="PF00078">
    <property type="entry name" value="RVT_1"/>
    <property type="match status" value="1"/>
</dbReference>
<name>A0A8T2AV34_9BRAS</name>
<keyword evidence="3" id="KW-0548">Nucleotidyltransferase</keyword>
<feature type="region of interest" description="Disordered" evidence="1">
    <location>
        <begin position="44"/>
        <end position="91"/>
    </location>
</feature>
<dbReference type="EMBL" id="JAEFBK010000008">
    <property type="protein sequence ID" value="KAG7578003.1"/>
    <property type="molecule type" value="Genomic_DNA"/>
</dbReference>
<evidence type="ECO:0000256" key="1">
    <source>
        <dbReference type="SAM" id="MobiDB-lite"/>
    </source>
</evidence>
<dbReference type="Pfam" id="PF03372">
    <property type="entry name" value="Exo_endo_phos"/>
    <property type="match status" value="1"/>
</dbReference>
<dbReference type="PANTHER" id="PTHR33116:SF80">
    <property type="entry name" value="REVERSE TRANSCRIPTASE ZINC-BINDING DOMAIN-CONTAINING PROTEIN"/>
    <property type="match status" value="1"/>
</dbReference>
<accession>A0A8T2AV34</accession>
<dbReference type="PROSITE" id="PS50878">
    <property type="entry name" value="RT_POL"/>
    <property type="match status" value="1"/>
</dbReference>
<organism evidence="3 4">
    <name type="scientific">Arabidopsis thaliana x Arabidopsis arenosa</name>
    <dbReference type="NCBI Taxonomy" id="1240361"/>
    <lineage>
        <taxon>Eukaryota</taxon>
        <taxon>Viridiplantae</taxon>
        <taxon>Streptophyta</taxon>
        <taxon>Embryophyta</taxon>
        <taxon>Tracheophyta</taxon>
        <taxon>Spermatophyta</taxon>
        <taxon>Magnoliopsida</taxon>
        <taxon>eudicotyledons</taxon>
        <taxon>Gunneridae</taxon>
        <taxon>Pentapetalae</taxon>
        <taxon>rosids</taxon>
        <taxon>malvids</taxon>
        <taxon>Brassicales</taxon>
        <taxon>Brassicaceae</taxon>
        <taxon>Camelineae</taxon>
        <taxon>Arabidopsis</taxon>
    </lineage>
</organism>
<proteinExistence type="predicted"/>
<evidence type="ECO:0000313" key="4">
    <source>
        <dbReference type="Proteomes" id="UP000694240"/>
    </source>
</evidence>
<feature type="compositionally biased region" description="Low complexity" evidence="1">
    <location>
        <begin position="58"/>
        <end position="82"/>
    </location>
</feature>
<protein>
    <submittedName>
        <fullName evidence="3">Reverse transcriptase domain</fullName>
    </submittedName>
</protein>
<dbReference type="InterPro" id="IPR005135">
    <property type="entry name" value="Endo/exonuclease/phosphatase"/>
</dbReference>